<dbReference type="Proteomes" id="UP000006443">
    <property type="component" value="Unassembled WGS sequence"/>
</dbReference>
<dbReference type="EMBL" id="ACJM01000008">
    <property type="protein sequence ID" value="EEG77326.1"/>
    <property type="molecule type" value="Genomic_DNA"/>
</dbReference>
<gene>
    <name evidence="1" type="ORF">DealDRAFT_1783</name>
</gene>
<evidence type="ECO:0000313" key="1">
    <source>
        <dbReference type="EMBL" id="EEG77326.1"/>
    </source>
</evidence>
<dbReference type="SUPFAM" id="SSF82171">
    <property type="entry name" value="DPP6 N-terminal domain-like"/>
    <property type="match status" value="1"/>
</dbReference>
<dbReference type="AlphaFoldDB" id="C0GH24"/>
<keyword evidence="2" id="KW-1185">Reference proteome</keyword>
<comment type="caution">
    <text evidence="1">The sequence shown here is derived from an EMBL/GenBank/DDBJ whole genome shotgun (WGS) entry which is preliminary data.</text>
</comment>
<reference evidence="1 2" key="1">
    <citation type="submission" date="2009-02" db="EMBL/GenBank/DDBJ databases">
        <title>Sequencing of the draft genome and assembly of Dethiobacter alkaliphilus AHT 1.</title>
        <authorList>
            <consortium name="US DOE Joint Genome Institute (JGI-PGF)"/>
            <person name="Lucas S."/>
            <person name="Copeland A."/>
            <person name="Lapidus A."/>
            <person name="Glavina del Rio T."/>
            <person name="Dalin E."/>
            <person name="Tice H."/>
            <person name="Bruce D."/>
            <person name="Goodwin L."/>
            <person name="Pitluck S."/>
            <person name="Larimer F."/>
            <person name="Land M.L."/>
            <person name="Hauser L."/>
            <person name="Muyzer G."/>
        </authorList>
    </citation>
    <scope>NUCLEOTIDE SEQUENCE [LARGE SCALE GENOMIC DNA]</scope>
    <source>
        <strain evidence="1 2">AHT 1</strain>
    </source>
</reference>
<proteinExistence type="predicted"/>
<dbReference type="PROSITE" id="PS51257">
    <property type="entry name" value="PROKAR_LIPOPROTEIN"/>
    <property type="match status" value="1"/>
</dbReference>
<dbReference type="RefSeq" id="WP_008516715.1">
    <property type="nucleotide sequence ID" value="NZ_ACJM01000008.1"/>
</dbReference>
<sequence>MNTVIIKQRLRLLCLIAIFTVVGTGLVSCTNEPVSEENYQQNPADGVEGNEALLIGDNELFNLITKTLPSVTMYIEGDLNQNYVIFQVAAAPADPYYIVDLNEWDQNHENLAELRDSVAQRLPAPGLDDLEEGNLVYPNYSAEPQISPDGSKLIYSYYSEELTEEEIINNKVAIYVADLELPLNVTHKIILEGETFAQGILPVWNEEQTGIYYVTPKGLKSYSFAKKQAEIILPATELTGLIMGEDVKSIAPHAISVNGRGRRLAYLEDEKIKIVSFNDNAEEKTLDTEAATEITDLEFLFNGQYIALNGGANIFNVDTGEVTELKGEGRYISYAWNDQEELLVLFVQEDDVGDNLELRLYNSELESINQLTTYSPATNAVVTDLGGKWGLMIMEEEEYRGVIYSFVFK</sequence>
<name>C0GH24_DETAL</name>
<accession>C0GH24</accession>
<evidence type="ECO:0008006" key="3">
    <source>
        <dbReference type="Google" id="ProtNLM"/>
    </source>
</evidence>
<organism evidence="1 2">
    <name type="scientific">Dethiobacter alkaliphilus AHT 1</name>
    <dbReference type="NCBI Taxonomy" id="555088"/>
    <lineage>
        <taxon>Bacteria</taxon>
        <taxon>Bacillati</taxon>
        <taxon>Bacillota</taxon>
        <taxon>Dethiobacteria</taxon>
        <taxon>Dethiobacterales</taxon>
        <taxon>Dethiobacteraceae</taxon>
        <taxon>Dethiobacter</taxon>
    </lineage>
</organism>
<evidence type="ECO:0000313" key="2">
    <source>
        <dbReference type="Proteomes" id="UP000006443"/>
    </source>
</evidence>
<protein>
    <recommendedName>
        <fullName evidence="3">Lipoprotein</fullName>
    </recommendedName>
</protein>